<keyword evidence="2" id="KW-1185">Reference proteome</keyword>
<protein>
    <submittedName>
        <fullName evidence="1">Putative signal peptide protein</fullName>
    </submittedName>
</protein>
<dbReference type="Proteomes" id="UP000064967">
    <property type="component" value="Chromosome"/>
</dbReference>
<dbReference type="KEGG" id="llu:AKJ09_04573"/>
<proteinExistence type="predicted"/>
<name>A0A0K1PXN8_9BACT</name>
<evidence type="ECO:0000313" key="1">
    <source>
        <dbReference type="EMBL" id="AKU97909.1"/>
    </source>
</evidence>
<organism evidence="1 2">
    <name type="scientific">Labilithrix luteola</name>
    <dbReference type="NCBI Taxonomy" id="1391654"/>
    <lineage>
        <taxon>Bacteria</taxon>
        <taxon>Pseudomonadati</taxon>
        <taxon>Myxococcota</taxon>
        <taxon>Polyangia</taxon>
        <taxon>Polyangiales</taxon>
        <taxon>Labilitrichaceae</taxon>
        <taxon>Labilithrix</taxon>
    </lineage>
</organism>
<evidence type="ECO:0000313" key="2">
    <source>
        <dbReference type="Proteomes" id="UP000064967"/>
    </source>
</evidence>
<dbReference type="EMBL" id="CP012333">
    <property type="protein sequence ID" value="AKU97909.1"/>
    <property type="molecule type" value="Genomic_DNA"/>
</dbReference>
<accession>A0A0K1PXN8</accession>
<gene>
    <name evidence="1" type="ORF">AKJ09_04573</name>
</gene>
<reference evidence="1 2" key="1">
    <citation type="submission" date="2015-08" db="EMBL/GenBank/DDBJ databases">
        <authorList>
            <person name="Babu N.S."/>
            <person name="Beckwith C.J."/>
            <person name="Beseler K.G."/>
            <person name="Brison A."/>
            <person name="Carone J.V."/>
            <person name="Caskin T.P."/>
            <person name="Diamond M."/>
            <person name="Durham M.E."/>
            <person name="Foxe J.M."/>
            <person name="Go M."/>
            <person name="Henderson B.A."/>
            <person name="Jones I.B."/>
            <person name="McGettigan J.A."/>
            <person name="Micheletti S.J."/>
            <person name="Nasrallah M.E."/>
            <person name="Ortiz D."/>
            <person name="Piller C.R."/>
            <person name="Privatt S.R."/>
            <person name="Schneider S.L."/>
            <person name="Sharp S."/>
            <person name="Smith T.C."/>
            <person name="Stanton J.D."/>
            <person name="Ullery H.E."/>
            <person name="Wilson R.J."/>
            <person name="Serrano M.G."/>
            <person name="Buck G."/>
            <person name="Lee V."/>
            <person name="Wang Y."/>
            <person name="Carvalho R."/>
            <person name="Voegtly L."/>
            <person name="Shi R."/>
            <person name="Duckworth R."/>
            <person name="Johnson A."/>
            <person name="Loviza R."/>
            <person name="Walstead R."/>
            <person name="Shah Z."/>
            <person name="Kiflezghi M."/>
            <person name="Wade K."/>
            <person name="Ball S.L."/>
            <person name="Bradley K.W."/>
            <person name="Asai D.J."/>
            <person name="Bowman C.A."/>
            <person name="Russell D.A."/>
            <person name="Pope W.H."/>
            <person name="Jacobs-Sera D."/>
            <person name="Hendrix R.W."/>
            <person name="Hatfull G.F."/>
        </authorList>
    </citation>
    <scope>NUCLEOTIDE SEQUENCE [LARGE SCALE GENOMIC DNA]</scope>
    <source>
        <strain evidence="1 2">DSM 27648</strain>
    </source>
</reference>
<dbReference type="AlphaFoldDB" id="A0A0K1PXN8"/>
<dbReference type="STRING" id="1391654.AKJ09_04573"/>
<sequence>MMSKRIGASLTEVKASHALYESQPAAVASAIEHASNGVR</sequence>